<evidence type="ECO:0008006" key="13">
    <source>
        <dbReference type="Google" id="ProtNLM"/>
    </source>
</evidence>
<evidence type="ECO:0000256" key="2">
    <source>
        <dbReference type="ARBA" id="ARBA00022723"/>
    </source>
</evidence>
<feature type="domain" description="DUF659" evidence="9">
    <location>
        <begin position="184"/>
        <end position="335"/>
    </location>
</feature>
<feature type="region of interest" description="Disordered" evidence="7">
    <location>
        <begin position="85"/>
        <end position="116"/>
    </location>
</feature>
<keyword evidence="6" id="KW-0539">Nucleus</keyword>
<dbReference type="SUPFAM" id="SSF53098">
    <property type="entry name" value="Ribonuclease H-like"/>
    <property type="match status" value="1"/>
</dbReference>
<organism evidence="11 12">
    <name type="scientific">Paspalum vaginatum</name>
    <name type="common">seashore paspalum</name>
    <dbReference type="NCBI Taxonomy" id="158149"/>
    <lineage>
        <taxon>Eukaryota</taxon>
        <taxon>Viridiplantae</taxon>
        <taxon>Streptophyta</taxon>
        <taxon>Embryophyta</taxon>
        <taxon>Tracheophyta</taxon>
        <taxon>Spermatophyta</taxon>
        <taxon>Magnoliopsida</taxon>
        <taxon>Liliopsida</taxon>
        <taxon>Poales</taxon>
        <taxon>Poaceae</taxon>
        <taxon>PACMAD clade</taxon>
        <taxon>Panicoideae</taxon>
        <taxon>Andropogonodae</taxon>
        <taxon>Paspaleae</taxon>
        <taxon>Paspalinae</taxon>
        <taxon>Paspalum</taxon>
    </lineage>
</organism>
<dbReference type="Pfam" id="PF05699">
    <property type="entry name" value="Dimer_Tnp_hAT"/>
    <property type="match status" value="1"/>
</dbReference>
<feature type="region of interest" description="Disordered" evidence="7">
    <location>
        <begin position="689"/>
        <end position="780"/>
    </location>
</feature>
<dbReference type="InterPro" id="IPR008906">
    <property type="entry name" value="HATC_C_dom"/>
</dbReference>
<dbReference type="GO" id="GO:0005634">
    <property type="term" value="C:nucleus"/>
    <property type="evidence" value="ECO:0007669"/>
    <property type="project" value="UniProtKB-SubCell"/>
</dbReference>
<comment type="subcellular location">
    <subcellularLocation>
        <location evidence="1">Nucleus</location>
    </subcellularLocation>
</comment>
<accession>A0A9W8CEY7</accession>
<feature type="domain" description="BED-type" evidence="8">
    <location>
        <begin position="16"/>
        <end position="59"/>
    </location>
</feature>
<evidence type="ECO:0000256" key="5">
    <source>
        <dbReference type="ARBA" id="ARBA00023125"/>
    </source>
</evidence>
<dbReference type="GO" id="GO:0003677">
    <property type="term" value="F:DNA binding"/>
    <property type="evidence" value="ECO:0007669"/>
    <property type="project" value="UniProtKB-KW"/>
</dbReference>
<dbReference type="OrthoDB" id="658591at2759"/>
<evidence type="ECO:0000259" key="10">
    <source>
        <dbReference type="Pfam" id="PF05699"/>
    </source>
</evidence>
<dbReference type="GO" id="GO:0008270">
    <property type="term" value="F:zinc ion binding"/>
    <property type="evidence" value="ECO:0007669"/>
    <property type="project" value="UniProtKB-KW"/>
</dbReference>
<keyword evidence="12" id="KW-1185">Reference proteome</keyword>
<feature type="domain" description="HAT C-terminal dimerisation" evidence="10">
    <location>
        <begin position="558"/>
        <end position="624"/>
    </location>
</feature>
<evidence type="ECO:0000259" key="9">
    <source>
        <dbReference type="Pfam" id="PF04937"/>
    </source>
</evidence>
<dbReference type="InterPro" id="IPR012337">
    <property type="entry name" value="RNaseH-like_sf"/>
</dbReference>
<keyword evidence="4" id="KW-0862">Zinc</keyword>
<dbReference type="Pfam" id="PF02892">
    <property type="entry name" value="zf-BED"/>
    <property type="match status" value="1"/>
</dbReference>
<evidence type="ECO:0000256" key="7">
    <source>
        <dbReference type="SAM" id="MobiDB-lite"/>
    </source>
</evidence>
<sequence>MAKDPKRKAKSSDPGWKYGFMPDPLKKETIQCIFCNKKVHSGIKRFKQHLSGHSGDAKICQHVPPIVSNEMAAYLKKNARTVIQDEPEDVEQNADEDGDQVEAAEPAVVKTPSSGTKVKQAKKKIAQSAITSFVVPAPPNPQTQKYSKGVTSMLYKTPEEVVSDRSWEILLESIGQYGHGYRSPTYHEIRGPLLERAEKRTMDLRKKHEESWKEYGCTIMSDGWTDTSRRHLINFLANSPAGTFFLGSVNASSEVADANMLADLLEKQIDKVGKEYVVQLVTDNGSNFKAAGRILMERIPHLFWTPCAAHCLNLLLEDIGAIKEINTCINSAKKVSRFIYKHGRLLDLMRDKLGGDLVRPGVTRFATSYLTLASMYRHKNGLRNLFVSDEWHNNNLAKSAEGKQAENIVLSMPFWSKVEMCLKASQPLLVALRLVDGDETPAAPEIMAAMDVAKNSIKDALKGKPALLTEVLNLYEKRWDNQMEQKLYGAALFLNPAKFFVIKENDKRQAARLRSMFNDVLWKMVSDDNDQTTISKQADDYERSEGECFSKQLAINDRTKKNPILWWGSYGGLAFELQTLAKRIISLCCSASGCERNWSAFAHIHTKKRNRLEHKRLNRLVSVSYNRKMHNKFQKIRELGSKGKKSNPLLLEEFEWENEWVDDNCEPVHTADGSAITWAHVDAAVGATHSLRGRNPPRAAAARAAISVSKTYTRKRKRPRAAGTQDIEEDESDDHDMRDESEDQQGGADSESEARMDEDESPGHATARDGGFHLDDDLLI</sequence>
<proteinExistence type="predicted"/>
<evidence type="ECO:0000313" key="12">
    <source>
        <dbReference type="Proteomes" id="UP001164776"/>
    </source>
</evidence>
<dbReference type="GO" id="GO:0046983">
    <property type="term" value="F:protein dimerization activity"/>
    <property type="evidence" value="ECO:0007669"/>
    <property type="project" value="InterPro"/>
</dbReference>
<reference evidence="11 12" key="1">
    <citation type="submission" date="2022-10" db="EMBL/GenBank/DDBJ databases">
        <title>WGS assembly of Paspalum vaginatum 540-79.</title>
        <authorList>
            <person name="Sun G."/>
            <person name="Wase N."/>
            <person name="Shu S."/>
            <person name="Jenkins J."/>
            <person name="Zhou B."/>
            <person name="Torres-Rodriguez J."/>
            <person name="Chen C."/>
            <person name="Sandor L."/>
            <person name="Plott C."/>
            <person name="Yoshinga Y."/>
            <person name="Daum C."/>
            <person name="Qi P."/>
            <person name="Barry K."/>
            <person name="Lipzen A."/>
            <person name="Berry L."/>
            <person name="Pedersen C."/>
            <person name="Gottilla T."/>
            <person name="Foltz A."/>
            <person name="Yu H."/>
            <person name="O'Malley R."/>
            <person name="Zhang C."/>
            <person name="Devos K."/>
            <person name="Sigmon B."/>
            <person name="Yu B."/>
            <person name="Obata T."/>
            <person name="Schmutz J."/>
            <person name="Schnable J."/>
        </authorList>
    </citation>
    <scope>NUCLEOTIDE SEQUENCE [LARGE SCALE GENOMIC DNA]</scope>
    <source>
        <strain evidence="12">cv. 540-79</strain>
    </source>
</reference>
<dbReference type="Pfam" id="PF04937">
    <property type="entry name" value="DUF659"/>
    <property type="match status" value="1"/>
</dbReference>
<dbReference type="InterPro" id="IPR003656">
    <property type="entry name" value="Znf_BED"/>
</dbReference>
<dbReference type="InterPro" id="IPR007021">
    <property type="entry name" value="DUF659"/>
</dbReference>
<keyword evidence="3" id="KW-0863">Zinc-finger</keyword>
<feature type="compositionally biased region" description="Acidic residues" evidence="7">
    <location>
        <begin position="726"/>
        <end position="743"/>
    </location>
</feature>
<evidence type="ECO:0000256" key="6">
    <source>
        <dbReference type="ARBA" id="ARBA00023242"/>
    </source>
</evidence>
<dbReference type="PANTHER" id="PTHR32166:SF74">
    <property type="entry name" value="OS05G0256350 PROTEIN"/>
    <property type="match status" value="1"/>
</dbReference>
<dbReference type="Proteomes" id="UP001164776">
    <property type="component" value="Unassembled WGS sequence"/>
</dbReference>
<dbReference type="EMBL" id="MU629769">
    <property type="protein sequence ID" value="KAJ1255267.1"/>
    <property type="molecule type" value="Genomic_DNA"/>
</dbReference>
<feature type="compositionally biased region" description="Basic and acidic residues" evidence="7">
    <location>
        <begin position="766"/>
        <end position="780"/>
    </location>
</feature>
<evidence type="ECO:0000313" key="11">
    <source>
        <dbReference type="EMBL" id="KAJ1255267.1"/>
    </source>
</evidence>
<comment type="caution">
    <text evidence="11">The sequence shown here is derived from an EMBL/GenBank/DDBJ whole genome shotgun (WGS) entry which is preliminary data.</text>
</comment>
<protein>
    <recommendedName>
        <fullName evidence="13">BED-type domain-containing protein</fullName>
    </recommendedName>
</protein>
<keyword evidence="2" id="KW-0479">Metal-binding</keyword>
<feature type="compositionally biased region" description="Acidic residues" evidence="7">
    <location>
        <begin position="85"/>
        <end position="102"/>
    </location>
</feature>
<evidence type="ECO:0000256" key="4">
    <source>
        <dbReference type="ARBA" id="ARBA00022833"/>
    </source>
</evidence>
<dbReference type="PANTHER" id="PTHR32166">
    <property type="entry name" value="OSJNBA0013A04.12 PROTEIN"/>
    <property type="match status" value="1"/>
</dbReference>
<keyword evidence="5" id="KW-0238">DNA-binding</keyword>
<evidence type="ECO:0000259" key="8">
    <source>
        <dbReference type="Pfam" id="PF02892"/>
    </source>
</evidence>
<evidence type="ECO:0000256" key="3">
    <source>
        <dbReference type="ARBA" id="ARBA00022771"/>
    </source>
</evidence>
<gene>
    <name evidence="11" type="ORF">BS78_K270800</name>
</gene>
<name>A0A9W8CEY7_9POAL</name>
<dbReference type="AlphaFoldDB" id="A0A9W8CEY7"/>
<evidence type="ECO:0000256" key="1">
    <source>
        <dbReference type="ARBA" id="ARBA00004123"/>
    </source>
</evidence>